<organism evidence="2 3">
    <name type="scientific">Teladorsagia circumcincta</name>
    <name type="common">Brown stomach worm</name>
    <name type="synonym">Ostertagia circumcincta</name>
    <dbReference type="NCBI Taxonomy" id="45464"/>
    <lineage>
        <taxon>Eukaryota</taxon>
        <taxon>Metazoa</taxon>
        <taxon>Ecdysozoa</taxon>
        <taxon>Nematoda</taxon>
        <taxon>Chromadorea</taxon>
        <taxon>Rhabditida</taxon>
        <taxon>Rhabditina</taxon>
        <taxon>Rhabditomorpha</taxon>
        <taxon>Strongyloidea</taxon>
        <taxon>Trichostrongylidae</taxon>
        <taxon>Teladorsagia</taxon>
    </lineage>
</organism>
<dbReference type="PANTHER" id="PTHR16469">
    <property type="entry name" value="UBIQUITIN-ASSOCIATED AND SH3 DOMAIN-CONTAINING BA-RELATED"/>
    <property type="match status" value="1"/>
</dbReference>
<feature type="region of interest" description="Disordered" evidence="1">
    <location>
        <begin position="1"/>
        <end position="57"/>
    </location>
</feature>
<dbReference type="PANTHER" id="PTHR16469:SF26">
    <property type="entry name" value="PHOSPHOGLYCERATE MUTASE FAMILY PROTEIN"/>
    <property type="match status" value="1"/>
</dbReference>
<reference evidence="2 3" key="1">
    <citation type="submission" date="2015-09" db="EMBL/GenBank/DDBJ databases">
        <title>Draft genome of the parasitic nematode Teladorsagia circumcincta isolate WARC Sus (inbred).</title>
        <authorList>
            <person name="Mitreva M."/>
        </authorList>
    </citation>
    <scope>NUCLEOTIDE SEQUENCE [LARGE SCALE GENOMIC DNA]</scope>
    <source>
        <strain evidence="2 3">S</strain>
    </source>
</reference>
<dbReference type="Pfam" id="PF00300">
    <property type="entry name" value="His_Phos_1"/>
    <property type="match status" value="1"/>
</dbReference>
<feature type="compositionally biased region" description="Basic residues" evidence="1">
    <location>
        <begin position="1"/>
        <end position="11"/>
    </location>
</feature>
<gene>
    <name evidence="2" type="ORF">TELCIR_00470</name>
</gene>
<dbReference type="Gene3D" id="3.40.50.1240">
    <property type="entry name" value="Phosphoglycerate mutase-like"/>
    <property type="match status" value="1"/>
</dbReference>
<name>A0A2G9V4M0_TELCI</name>
<accession>A0A2G9V4M0</accession>
<dbReference type="AlphaFoldDB" id="A0A2G9V4M0"/>
<proteinExistence type="predicted"/>
<evidence type="ECO:0000256" key="1">
    <source>
        <dbReference type="SAM" id="MobiDB-lite"/>
    </source>
</evidence>
<dbReference type="InterPro" id="IPR029033">
    <property type="entry name" value="His_PPase_superfam"/>
</dbReference>
<keyword evidence="3" id="KW-1185">Reference proteome</keyword>
<evidence type="ECO:0000313" key="2">
    <source>
        <dbReference type="EMBL" id="PIO77445.1"/>
    </source>
</evidence>
<dbReference type="OrthoDB" id="414418at2759"/>
<protein>
    <submittedName>
        <fullName evidence="2">Uncharacterized protein</fullName>
    </submittedName>
</protein>
<sequence length="220" mass="24244">MPRKSRSKSKSKASSSQSDDWMSPPKSEKSDRGSEKEGAKKDESKPSSTVSQSEGEGEKLPMLCSYWPRAASKKDAARMIAVVRSAERAVRVFGSDWPHTEAPHGYLVPTDLNIPNNPCSKSFLESGVFNENPPITAFGKYTIQLTARALANRGVKSKKLICSPTLRSIQTAEALAKFLKAKIAVEPGLLEPLAWYRMTNKKMPDFHLGELAKSYPIDTN</sequence>
<dbReference type="InterPro" id="IPR013078">
    <property type="entry name" value="His_Pase_superF_clade-1"/>
</dbReference>
<feature type="compositionally biased region" description="Basic and acidic residues" evidence="1">
    <location>
        <begin position="26"/>
        <end position="45"/>
    </location>
</feature>
<dbReference type="InterPro" id="IPR051710">
    <property type="entry name" value="Phosphatase_SH3-domain"/>
</dbReference>
<dbReference type="CDD" id="cd07067">
    <property type="entry name" value="HP_PGM_like"/>
    <property type="match status" value="1"/>
</dbReference>
<evidence type="ECO:0000313" key="3">
    <source>
        <dbReference type="Proteomes" id="UP000230423"/>
    </source>
</evidence>
<dbReference type="Proteomes" id="UP000230423">
    <property type="component" value="Unassembled WGS sequence"/>
</dbReference>
<dbReference type="EMBL" id="KZ344998">
    <property type="protein sequence ID" value="PIO77445.1"/>
    <property type="molecule type" value="Genomic_DNA"/>
</dbReference>
<dbReference type="SUPFAM" id="SSF53254">
    <property type="entry name" value="Phosphoglycerate mutase-like"/>
    <property type="match status" value="1"/>
</dbReference>
<dbReference type="GO" id="GO:0016791">
    <property type="term" value="F:phosphatase activity"/>
    <property type="evidence" value="ECO:0007669"/>
    <property type="project" value="UniProtKB-ARBA"/>
</dbReference>